<dbReference type="Proteomes" id="UP001234178">
    <property type="component" value="Unassembled WGS sequence"/>
</dbReference>
<reference evidence="1 2" key="1">
    <citation type="journal article" date="2023" name="Nucleic Acids Res.">
        <title>The hologenome of Daphnia magna reveals possible DNA methylation and microbiome-mediated evolution of the host genome.</title>
        <authorList>
            <person name="Chaturvedi A."/>
            <person name="Li X."/>
            <person name="Dhandapani V."/>
            <person name="Marshall H."/>
            <person name="Kissane S."/>
            <person name="Cuenca-Cambronero M."/>
            <person name="Asole G."/>
            <person name="Calvet F."/>
            <person name="Ruiz-Romero M."/>
            <person name="Marangio P."/>
            <person name="Guigo R."/>
            <person name="Rago D."/>
            <person name="Mirbahai L."/>
            <person name="Eastwood N."/>
            <person name="Colbourne J.K."/>
            <person name="Zhou J."/>
            <person name="Mallon E."/>
            <person name="Orsini L."/>
        </authorList>
    </citation>
    <scope>NUCLEOTIDE SEQUENCE [LARGE SCALE GENOMIC DNA]</scope>
    <source>
        <strain evidence="1">LRV0_1</strain>
    </source>
</reference>
<organism evidence="1 2">
    <name type="scientific">Daphnia magna</name>
    <dbReference type="NCBI Taxonomy" id="35525"/>
    <lineage>
        <taxon>Eukaryota</taxon>
        <taxon>Metazoa</taxon>
        <taxon>Ecdysozoa</taxon>
        <taxon>Arthropoda</taxon>
        <taxon>Crustacea</taxon>
        <taxon>Branchiopoda</taxon>
        <taxon>Diplostraca</taxon>
        <taxon>Cladocera</taxon>
        <taxon>Anomopoda</taxon>
        <taxon>Daphniidae</taxon>
        <taxon>Daphnia</taxon>
    </lineage>
</organism>
<evidence type="ECO:0000313" key="1">
    <source>
        <dbReference type="EMBL" id="KAK4025372.1"/>
    </source>
</evidence>
<accession>A0ABR0AJS5</accession>
<name>A0ABR0AJS5_9CRUS</name>
<gene>
    <name evidence="1" type="ORF">OUZ56_014445</name>
</gene>
<proteinExistence type="predicted"/>
<protein>
    <submittedName>
        <fullName evidence="1">Uncharacterized protein</fullName>
    </submittedName>
</protein>
<sequence length="65" mass="7394">MSVQDEQGNSRRLAKDIGSLYYSVENDVLLNRSKWSQYVSMLELRNNGGLTFSFTIIPAKGFSFN</sequence>
<keyword evidence="2" id="KW-1185">Reference proteome</keyword>
<comment type="caution">
    <text evidence="1">The sequence shown here is derived from an EMBL/GenBank/DDBJ whole genome shotgun (WGS) entry which is preliminary data.</text>
</comment>
<dbReference type="EMBL" id="JAOYFB010000038">
    <property type="protein sequence ID" value="KAK4025372.1"/>
    <property type="molecule type" value="Genomic_DNA"/>
</dbReference>
<evidence type="ECO:0000313" key="2">
    <source>
        <dbReference type="Proteomes" id="UP001234178"/>
    </source>
</evidence>